<dbReference type="VEuPathDB" id="VectorBase:ISCW002818"/>
<evidence type="ECO:0000313" key="3">
    <source>
        <dbReference type="EnsemblMetazoa" id="ISCW002818-PA"/>
    </source>
</evidence>
<evidence type="ECO:0000313" key="2">
    <source>
        <dbReference type="EMBL" id="EEC02938.1"/>
    </source>
</evidence>
<dbReference type="InParanoid" id="B7P8L6"/>
<dbReference type="EMBL" id="ABJB010757555">
    <property type="status" value="NOT_ANNOTATED_CDS"/>
    <property type="molecule type" value="Genomic_DNA"/>
</dbReference>
<dbReference type="Pfam" id="PF02469">
    <property type="entry name" value="Fasciclin"/>
    <property type="match status" value="3"/>
</dbReference>
<reference evidence="2 4" key="1">
    <citation type="submission" date="2008-03" db="EMBL/GenBank/DDBJ databases">
        <title>Annotation of Ixodes scapularis.</title>
        <authorList>
            <consortium name="Ixodes scapularis Genome Project Consortium"/>
            <person name="Caler E."/>
            <person name="Hannick L.I."/>
            <person name="Bidwell S."/>
            <person name="Joardar V."/>
            <person name="Thiagarajan M."/>
            <person name="Amedeo P."/>
            <person name="Galinsky K.J."/>
            <person name="Schobel S."/>
            <person name="Inman J."/>
            <person name="Hostetler J."/>
            <person name="Miller J."/>
            <person name="Hammond M."/>
            <person name="Megy K."/>
            <person name="Lawson D."/>
            <person name="Kodira C."/>
            <person name="Sutton G."/>
            <person name="Meyer J."/>
            <person name="Hill C.A."/>
            <person name="Birren B."/>
            <person name="Nene V."/>
            <person name="Collins F."/>
            <person name="Alarcon-Chaidez F."/>
            <person name="Wikel S."/>
            <person name="Strausberg R."/>
        </authorList>
    </citation>
    <scope>NUCLEOTIDE SEQUENCE [LARGE SCALE GENOMIC DNA]</scope>
    <source>
        <strain evidence="4">Wikel</strain>
        <strain evidence="2">Wikel colony</strain>
    </source>
</reference>
<gene>
    <name evidence="2" type="ORF">IscW_ISCW002818</name>
</gene>
<dbReference type="InterPro" id="IPR050904">
    <property type="entry name" value="Adhesion/Biosynth-related"/>
</dbReference>
<dbReference type="EMBL" id="ABJB010453492">
    <property type="status" value="NOT_ANNOTATED_CDS"/>
    <property type="molecule type" value="Genomic_DNA"/>
</dbReference>
<reference evidence="3" key="2">
    <citation type="submission" date="2020-05" db="UniProtKB">
        <authorList>
            <consortium name="EnsemblMetazoa"/>
        </authorList>
    </citation>
    <scope>IDENTIFICATION</scope>
    <source>
        <strain evidence="3">wikel</strain>
    </source>
</reference>
<dbReference type="GO" id="GO:0050839">
    <property type="term" value="F:cell adhesion molecule binding"/>
    <property type="evidence" value="ECO:0000318"/>
    <property type="project" value="GO_Central"/>
</dbReference>
<dbReference type="EMBL" id="ABJB010126814">
    <property type="status" value="NOT_ANNOTATED_CDS"/>
    <property type="molecule type" value="Genomic_DNA"/>
</dbReference>
<name>B7P8L6_IXOSC</name>
<dbReference type="STRING" id="6945.B7P8L6"/>
<dbReference type="EnsemblMetazoa" id="ISCW002818-RA">
    <property type="protein sequence ID" value="ISCW002818-PA"/>
    <property type="gene ID" value="ISCW002818"/>
</dbReference>
<dbReference type="Gene3D" id="2.30.180.10">
    <property type="entry name" value="FAS1 domain"/>
    <property type="match status" value="3"/>
</dbReference>
<evidence type="ECO:0000313" key="4">
    <source>
        <dbReference type="Proteomes" id="UP000001555"/>
    </source>
</evidence>
<dbReference type="PROSITE" id="PS50213">
    <property type="entry name" value="FAS1"/>
    <property type="match status" value="3"/>
</dbReference>
<feature type="domain" description="FAS1" evidence="1">
    <location>
        <begin position="131"/>
        <end position="263"/>
    </location>
</feature>
<dbReference type="SUPFAM" id="SSF82153">
    <property type="entry name" value="FAS1 domain"/>
    <property type="match status" value="3"/>
</dbReference>
<dbReference type="GO" id="GO:0007155">
    <property type="term" value="P:cell adhesion"/>
    <property type="evidence" value="ECO:0000318"/>
    <property type="project" value="GO_Central"/>
</dbReference>
<proteinExistence type="predicted"/>
<keyword evidence="4" id="KW-1185">Reference proteome</keyword>
<feature type="domain" description="FAS1" evidence="1">
    <location>
        <begin position="2"/>
        <end position="126"/>
    </location>
</feature>
<dbReference type="PaxDb" id="6945-B7P8L6"/>
<dbReference type="Proteomes" id="UP000001555">
    <property type="component" value="Unassembled WGS sequence"/>
</dbReference>
<dbReference type="OrthoDB" id="286301at2759"/>
<dbReference type="VEuPathDB" id="VectorBase:ISCI002818"/>
<dbReference type="VEuPathDB" id="VectorBase:ISCP_018213"/>
<dbReference type="InterPro" id="IPR000782">
    <property type="entry name" value="FAS1_domain"/>
</dbReference>
<dbReference type="EMBL" id="DS658440">
    <property type="protein sequence ID" value="EEC02938.1"/>
    <property type="molecule type" value="Genomic_DNA"/>
</dbReference>
<sequence>MTLSNVTRLSRQLGASIFADYLQQSGLEGQLGPVVTLFAPRDAAFLALTPREKEAFEAHLEDNLLQHVVRGRAKIHEVEPQLPNMQGGFLHVNRYSNGITTVNCVPVLRRDHEATDGLVHLLEGILSPASTASLPQLLMEDGRFREMARMMLRSEALVAQLRREPGPFTLLAPSDEAFQAMPPGQLQRISQDLNVTADLIRNHVVPRSLCAPAIIAEHRVKSLSGDKLELSCNASGVYANEHRFTGKMMLGGNGHISVLTGILMTDKARSLVDLMAQRSDRLSTFVSLLADSGLASELSEGSFTVFAPTDDAFERVFLPTDSEALKKLLQRHLVPDRKIMSESFWDDAKLDTLEGGATLRLKVYRKKVILAPHWREHLDLLIK</sequence>
<dbReference type="EMBL" id="ABJB010023267">
    <property type="status" value="NOT_ANNOTATED_CDS"/>
    <property type="molecule type" value="Genomic_DNA"/>
</dbReference>
<organism>
    <name type="scientific">Ixodes scapularis</name>
    <name type="common">Black-legged tick</name>
    <name type="synonym">Deer tick</name>
    <dbReference type="NCBI Taxonomy" id="6945"/>
    <lineage>
        <taxon>Eukaryota</taxon>
        <taxon>Metazoa</taxon>
        <taxon>Ecdysozoa</taxon>
        <taxon>Arthropoda</taxon>
        <taxon>Chelicerata</taxon>
        <taxon>Arachnida</taxon>
        <taxon>Acari</taxon>
        <taxon>Parasitiformes</taxon>
        <taxon>Ixodida</taxon>
        <taxon>Ixodoidea</taxon>
        <taxon>Ixodidae</taxon>
        <taxon>Ixodinae</taxon>
        <taxon>Ixodes</taxon>
    </lineage>
</organism>
<accession>B7P8L6</accession>
<dbReference type="GO" id="GO:0030198">
    <property type="term" value="P:extracellular matrix organization"/>
    <property type="evidence" value="ECO:0000318"/>
    <property type="project" value="GO_Central"/>
</dbReference>
<dbReference type="PANTHER" id="PTHR10900:SF114">
    <property type="entry name" value="FAS1 DOMAIN-CONTAINING PROTEIN"/>
    <property type="match status" value="1"/>
</dbReference>
<dbReference type="PANTHER" id="PTHR10900">
    <property type="entry name" value="PERIOSTIN-RELATED"/>
    <property type="match status" value="1"/>
</dbReference>
<dbReference type="InterPro" id="IPR036378">
    <property type="entry name" value="FAS1_dom_sf"/>
</dbReference>
<evidence type="ECO:0000259" key="1">
    <source>
        <dbReference type="PROSITE" id="PS50213"/>
    </source>
</evidence>
<dbReference type="SMART" id="SM00554">
    <property type="entry name" value="FAS1"/>
    <property type="match status" value="3"/>
</dbReference>
<dbReference type="GO" id="GO:0031012">
    <property type="term" value="C:extracellular matrix"/>
    <property type="evidence" value="ECO:0000318"/>
    <property type="project" value="GO_Central"/>
</dbReference>
<feature type="domain" description="FAS1" evidence="1">
    <location>
        <begin position="269"/>
        <end position="383"/>
    </location>
</feature>
<dbReference type="HOGENOM" id="CLU_722162_0_0_1"/>
<protein>
    <submittedName>
        <fullName evidence="2 3">Fasciclin, putative</fullName>
    </submittedName>
</protein>
<dbReference type="GO" id="GO:0005615">
    <property type="term" value="C:extracellular space"/>
    <property type="evidence" value="ECO:0000318"/>
    <property type="project" value="GO_Central"/>
</dbReference>
<dbReference type="AlphaFoldDB" id="B7P8L6"/>